<dbReference type="KEGG" id="mpi:Mpet_2533"/>
<dbReference type="AlphaFoldDB" id="E1RF33"/>
<name>E1RF33_METP4</name>
<dbReference type="EMBL" id="CP002117">
    <property type="protein sequence ID" value="ADN37277.1"/>
    <property type="molecule type" value="Genomic_DNA"/>
</dbReference>
<evidence type="ECO:0000313" key="1">
    <source>
        <dbReference type="EMBL" id="ADN37277.1"/>
    </source>
</evidence>
<sequence>MKFEVIEASNELTKKDLGRLKSSGSGHCDHTDPEGCSSSLLGCCIIHFWCWESGSGCC</sequence>
<dbReference type="GeneID" id="58788827"/>
<dbReference type="HOGENOM" id="CLU_2968497_0_0_2"/>
<gene>
    <name evidence="1" type="ordered locus">Mpet_2533</name>
</gene>
<dbReference type="Proteomes" id="UP000006565">
    <property type="component" value="Chromosome"/>
</dbReference>
<dbReference type="STRING" id="679926.Mpet_2533"/>
<evidence type="ECO:0000313" key="2">
    <source>
        <dbReference type="Proteomes" id="UP000006565"/>
    </source>
</evidence>
<protein>
    <submittedName>
        <fullName evidence="1">Uncharacterized protein</fullName>
    </submittedName>
</protein>
<organism evidence="1 2">
    <name type="scientific">Methanolacinia petrolearia (strain DSM 11571 / OCM 486 / SEBR 4847)</name>
    <name type="common">Methanoplanus petrolearius</name>
    <dbReference type="NCBI Taxonomy" id="679926"/>
    <lineage>
        <taxon>Archaea</taxon>
        <taxon>Methanobacteriati</taxon>
        <taxon>Methanobacteriota</taxon>
        <taxon>Stenosarchaea group</taxon>
        <taxon>Methanomicrobia</taxon>
        <taxon>Methanomicrobiales</taxon>
        <taxon>Methanomicrobiaceae</taxon>
        <taxon>Methanolacinia</taxon>
    </lineage>
</organism>
<reference evidence="1 2" key="1">
    <citation type="journal article" date="2010" name="Stand. Genomic Sci.">
        <title>Complete genome sequence of Methanoplanus petrolearius type strain (SEBR 4847).</title>
        <authorList>
            <person name="Brambilla E."/>
            <person name="Djao O.D."/>
            <person name="Daligault H."/>
            <person name="Lapidus A."/>
            <person name="Lucas S."/>
            <person name="Hammon N."/>
            <person name="Nolan M."/>
            <person name="Tice H."/>
            <person name="Cheng J.F."/>
            <person name="Han C."/>
            <person name="Tapia R."/>
            <person name="Goodwin L."/>
            <person name="Pitluck S."/>
            <person name="Liolios K."/>
            <person name="Ivanova N."/>
            <person name="Mavromatis K."/>
            <person name="Mikhailova N."/>
            <person name="Pati A."/>
            <person name="Chen A."/>
            <person name="Palaniappan K."/>
            <person name="Land M."/>
            <person name="Hauser L."/>
            <person name="Chang Y.J."/>
            <person name="Jeffries C.D."/>
            <person name="Rohde M."/>
            <person name="Spring S."/>
            <person name="Sikorski J."/>
            <person name="Goker M."/>
            <person name="Woyke T."/>
            <person name="Bristow J."/>
            <person name="Eisen J.A."/>
            <person name="Markowitz V."/>
            <person name="Hugenholtz P."/>
            <person name="Kyrpides N.C."/>
            <person name="Klenk H.P."/>
        </authorList>
    </citation>
    <scope>NUCLEOTIDE SEQUENCE [LARGE SCALE GENOMIC DNA]</scope>
    <source>
        <strain evidence="2">DSM 11571 / OCM 486 / SEBR 4847</strain>
    </source>
</reference>
<accession>E1RF33</accession>
<keyword evidence="2" id="KW-1185">Reference proteome</keyword>
<proteinExistence type="predicted"/>
<dbReference type="RefSeq" id="WP_013330450.1">
    <property type="nucleotide sequence ID" value="NC_014507.1"/>
</dbReference>